<comment type="caution">
    <text evidence="1">The sequence shown here is derived from an EMBL/GenBank/DDBJ whole genome shotgun (WGS) entry which is preliminary data.</text>
</comment>
<evidence type="ECO:0000313" key="1">
    <source>
        <dbReference type="EMBL" id="GAI78883.1"/>
    </source>
</evidence>
<organism evidence="1">
    <name type="scientific">marine sediment metagenome</name>
    <dbReference type="NCBI Taxonomy" id="412755"/>
    <lineage>
        <taxon>unclassified sequences</taxon>
        <taxon>metagenomes</taxon>
        <taxon>ecological metagenomes</taxon>
    </lineage>
</organism>
<sequence>MTKPTQEFIEKVAKKNRFFGATVEHVYWMKNILKAMQKTPLSHDFALMGGSAIAFLYENIYRLSIDLDLDYIANPDLGREGSHEIEELQNKHFKFIQDIGDQLNLKVNQIEL</sequence>
<accession>X1RE63</accession>
<dbReference type="Pfam" id="PF08843">
    <property type="entry name" value="AbiEii"/>
    <property type="match status" value="1"/>
</dbReference>
<reference evidence="1" key="1">
    <citation type="journal article" date="2014" name="Front. Microbiol.">
        <title>High frequency of phylogenetically diverse reductive dehalogenase-homologous genes in deep subseafloor sedimentary metagenomes.</title>
        <authorList>
            <person name="Kawai M."/>
            <person name="Futagami T."/>
            <person name="Toyoda A."/>
            <person name="Takaki Y."/>
            <person name="Nishi S."/>
            <person name="Hori S."/>
            <person name="Arai W."/>
            <person name="Tsubouchi T."/>
            <person name="Morono Y."/>
            <person name="Uchiyama I."/>
            <person name="Ito T."/>
            <person name="Fujiyama A."/>
            <person name="Inagaki F."/>
            <person name="Takami H."/>
        </authorList>
    </citation>
    <scope>NUCLEOTIDE SEQUENCE</scope>
    <source>
        <strain evidence="1">Expedition CK06-06</strain>
    </source>
</reference>
<feature type="non-terminal residue" evidence="1">
    <location>
        <position position="112"/>
    </location>
</feature>
<dbReference type="Gene3D" id="3.10.450.620">
    <property type="entry name" value="JHP933, nucleotidyltransferase-like core domain"/>
    <property type="match status" value="1"/>
</dbReference>
<gene>
    <name evidence="1" type="ORF">S12H4_22810</name>
</gene>
<protein>
    <recommendedName>
        <fullName evidence="2">Nucleotidyl transferase AbiEii/AbiGii toxin family protein</fullName>
    </recommendedName>
</protein>
<evidence type="ECO:0008006" key="2">
    <source>
        <dbReference type="Google" id="ProtNLM"/>
    </source>
</evidence>
<proteinExistence type="predicted"/>
<name>X1RE63_9ZZZZ</name>
<dbReference type="AlphaFoldDB" id="X1RE63"/>
<dbReference type="InterPro" id="IPR014942">
    <property type="entry name" value="AbiEii"/>
</dbReference>
<dbReference type="EMBL" id="BARW01011968">
    <property type="protein sequence ID" value="GAI78883.1"/>
    <property type="molecule type" value="Genomic_DNA"/>
</dbReference>